<organism evidence="1 2">
    <name type="scientific">Faecalibacter macacae</name>
    <dbReference type="NCBI Taxonomy" id="1859289"/>
    <lineage>
        <taxon>Bacteria</taxon>
        <taxon>Pseudomonadati</taxon>
        <taxon>Bacteroidota</taxon>
        <taxon>Flavobacteriia</taxon>
        <taxon>Flavobacteriales</taxon>
        <taxon>Weeksellaceae</taxon>
        <taxon>Faecalibacter</taxon>
    </lineage>
</organism>
<evidence type="ECO:0000313" key="2">
    <source>
        <dbReference type="Proteomes" id="UP000275348"/>
    </source>
</evidence>
<dbReference type="Proteomes" id="UP000275348">
    <property type="component" value="Unassembled WGS sequence"/>
</dbReference>
<reference evidence="1 2" key="1">
    <citation type="submission" date="2018-10" db="EMBL/GenBank/DDBJ databases">
        <authorList>
            <person name="Chen X."/>
        </authorList>
    </citation>
    <scope>NUCLEOTIDE SEQUENCE [LARGE SCALE GENOMIC DNA]</scope>
    <source>
        <strain evidence="1 2">YIM 102668</strain>
    </source>
</reference>
<proteinExistence type="predicted"/>
<evidence type="ECO:0000313" key="1">
    <source>
        <dbReference type="EMBL" id="RLZ08579.1"/>
    </source>
</evidence>
<name>A0A3L9MDE7_9FLAO</name>
<accession>A0A3L9MDE7</accession>
<protein>
    <submittedName>
        <fullName evidence="1">Uncharacterized protein</fullName>
    </submittedName>
</protein>
<dbReference type="AlphaFoldDB" id="A0A3L9MDE7"/>
<gene>
    <name evidence="1" type="ORF">EAH69_09705</name>
</gene>
<dbReference type="RefSeq" id="WP_121935009.1">
    <property type="nucleotide sequence ID" value="NZ_RDOJ01000013.1"/>
</dbReference>
<dbReference type="EMBL" id="RDOJ01000013">
    <property type="protein sequence ID" value="RLZ08579.1"/>
    <property type="molecule type" value="Genomic_DNA"/>
</dbReference>
<comment type="caution">
    <text evidence="1">The sequence shown here is derived from an EMBL/GenBank/DDBJ whole genome shotgun (WGS) entry which is preliminary data.</text>
</comment>
<sequence>MGVDYDLYCDNVQIEVRNFIVNYHIKPKGIMMNIDTVRQFERISRNRFPDRFNAFDFINFTLFGMKVYRTIDLDDDKFKFLID</sequence>
<keyword evidence="2" id="KW-1185">Reference proteome</keyword>